<dbReference type="AlphaFoldDB" id="A0A9W6RCS7"/>
<keyword evidence="3" id="KW-1185">Reference proteome</keyword>
<protein>
    <recommendedName>
        <fullName evidence="1">Anti-bacteriophage protein A/HamA C-terminal domain-containing protein</fullName>
    </recommendedName>
</protein>
<feature type="domain" description="Anti-bacteriophage protein A/HamA C-terminal" evidence="1">
    <location>
        <begin position="23"/>
        <end position="258"/>
    </location>
</feature>
<dbReference type="Proteomes" id="UP001165136">
    <property type="component" value="Unassembled WGS sequence"/>
</dbReference>
<sequence>MKELGVDLAEVHTFFSEGHDTPFVLVKVAPERTEEWTKMLGVPARRCYISDAWLKRRVEETTYPHETIVEAVIPSKGSVMAGDYGEIMTALYLAAMAHPTDVLDPKMWRLKSGRTKASQGSDVVQFQLPQWPGASSDDKVVCAEVKTKSTSGQSTPVASAIEDSRKDRESRLVKTLVWLKERAIREDLGTVEVCHLDRFIKATDYPPAVYEFRAVAVISSELVDDELLDITVPEKDHCTLVVISVPDLKANYESLYEVLLANAAVGVDAP</sequence>
<name>A0A9W6RCS7_9PSEU</name>
<dbReference type="RefSeq" id="WP_285491633.1">
    <property type="nucleotide sequence ID" value="NZ_BSTI01000046.1"/>
</dbReference>
<dbReference type="InterPro" id="IPR014976">
    <property type="entry name" value="AbpA_HamA_C"/>
</dbReference>
<dbReference type="EMBL" id="BSTI01000046">
    <property type="protein sequence ID" value="GLY71717.1"/>
    <property type="molecule type" value="Genomic_DNA"/>
</dbReference>
<evidence type="ECO:0000313" key="3">
    <source>
        <dbReference type="Proteomes" id="UP001165136"/>
    </source>
</evidence>
<comment type="caution">
    <text evidence="2">The sequence shown here is derived from an EMBL/GenBank/DDBJ whole genome shotgun (WGS) entry which is preliminary data.</text>
</comment>
<evidence type="ECO:0000259" key="1">
    <source>
        <dbReference type="Pfam" id="PF08878"/>
    </source>
</evidence>
<proteinExistence type="predicted"/>
<organism evidence="2 3">
    <name type="scientific">Amycolatopsis taiwanensis</name>
    <dbReference type="NCBI Taxonomy" id="342230"/>
    <lineage>
        <taxon>Bacteria</taxon>
        <taxon>Bacillati</taxon>
        <taxon>Actinomycetota</taxon>
        <taxon>Actinomycetes</taxon>
        <taxon>Pseudonocardiales</taxon>
        <taxon>Pseudonocardiaceae</taxon>
        <taxon>Amycolatopsis</taxon>
    </lineage>
</organism>
<accession>A0A9W6RCS7</accession>
<gene>
    <name evidence="2" type="ORF">Atai01_83360</name>
</gene>
<evidence type="ECO:0000313" key="2">
    <source>
        <dbReference type="EMBL" id="GLY71717.1"/>
    </source>
</evidence>
<reference evidence="2" key="1">
    <citation type="submission" date="2023-03" db="EMBL/GenBank/DDBJ databases">
        <title>Amycolatopsis taiwanensis NBRC 103393.</title>
        <authorList>
            <person name="Ichikawa N."/>
            <person name="Sato H."/>
            <person name="Tonouchi N."/>
        </authorList>
    </citation>
    <scope>NUCLEOTIDE SEQUENCE</scope>
    <source>
        <strain evidence="2">NBRC 103393</strain>
    </source>
</reference>
<dbReference type="Pfam" id="PF08878">
    <property type="entry name" value="HamA"/>
    <property type="match status" value="1"/>
</dbReference>